<dbReference type="RefSeq" id="XP_020046224.1">
    <property type="nucleotide sequence ID" value="XM_020188703.1"/>
</dbReference>
<reference evidence="3" key="1">
    <citation type="submission" date="2016-05" db="EMBL/GenBank/DDBJ databases">
        <title>Comparative genomics of biotechnologically important yeasts.</title>
        <authorList>
            <consortium name="DOE Joint Genome Institute"/>
            <person name="Riley R."/>
            <person name="Haridas S."/>
            <person name="Wolfe K.H."/>
            <person name="Lopes M.R."/>
            <person name="Hittinger C.T."/>
            <person name="Goker M."/>
            <person name="Salamov A."/>
            <person name="Wisecaver J."/>
            <person name="Long T.M."/>
            <person name="Aerts A.L."/>
            <person name="Barry K."/>
            <person name="Choi C."/>
            <person name="Clum A."/>
            <person name="Coughlan A.Y."/>
            <person name="Deshpande S."/>
            <person name="Douglass A.P."/>
            <person name="Hanson S.J."/>
            <person name="Klenk H.-P."/>
            <person name="Labutti K."/>
            <person name="Lapidus A."/>
            <person name="Lindquist E."/>
            <person name="Lipzen A."/>
            <person name="Meier-Kolthoff J.P."/>
            <person name="Ohm R.A."/>
            <person name="Otillar R.P."/>
            <person name="Pangilinan J."/>
            <person name="Peng Y."/>
            <person name="Rokas A."/>
            <person name="Rosa C.A."/>
            <person name="Scheuner C."/>
            <person name="Sibirny A.A."/>
            <person name="Slot J.C."/>
            <person name="Stielow J.B."/>
            <person name="Sun H."/>
            <person name="Kurtzman C.P."/>
            <person name="Blackwell M."/>
            <person name="Grigoriev I.V."/>
            <person name="Jeffries T.W."/>
        </authorList>
    </citation>
    <scope>NUCLEOTIDE SEQUENCE [LARGE SCALE GENOMIC DNA]</scope>
    <source>
        <strain evidence="3">DSM 1968</strain>
    </source>
</reference>
<feature type="compositionally biased region" description="Low complexity" evidence="1">
    <location>
        <begin position="9"/>
        <end position="21"/>
    </location>
</feature>
<evidence type="ECO:0000313" key="2">
    <source>
        <dbReference type="EMBL" id="ODV59917.1"/>
    </source>
</evidence>
<dbReference type="Proteomes" id="UP000095038">
    <property type="component" value="Unassembled WGS sequence"/>
</dbReference>
<proteinExistence type="predicted"/>
<dbReference type="InParanoid" id="A0A1D2VEM1"/>
<organism evidence="2 3">
    <name type="scientific">Ascoidea rubescens DSM 1968</name>
    <dbReference type="NCBI Taxonomy" id="1344418"/>
    <lineage>
        <taxon>Eukaryota</taxon>
        <taxon>Fungi</taxon>
        <taxon>Dikarya</taxon>
        <taxon>Ascomycota</taxon>
        <taxon>Saccharomycotina</taxon>
        <taxon>Saccharomycetes</taxon>
        <taxon>Ascoideaceae</taxon>
        <taxon>Ascoidea</taxon>
    </lineage>
</organism>
<keyword evidence="3" id="KW-1185">Reference proteome</keyword>
<dbReference type="EMBL" id="KV454484">
    <property type="protein sequence ID" value="ODV59917.1"/>
    <property type="molecule type" value="Genomic_DNA"/>
</dbReference>
<name>A0A1D2VEM1_9ASCO</name>
<dbReference type="AlphaFoldDB" id="A0A1D2VEM1"/>
<feature type="region of interest" description="Disordered" evidence="1">
    <location>
        <begin position="1"/>
        <end position="22"/>
    </location>
</feature>
<sequence>MHFKKPKLSDISSKTSKSTDSNCDICKGKRIEQVLKRNLKQSENEITSIHQICPSVSRTFRLRFYFCRKAKTLVSKAKAMLCS</sequence>
<protein>
    <submittedName>
        <fullName evidence="2">Uncharacterized protein</fullName>
    </submittedName>
</protein>
<accession>A0A1D2VEM1</accession>
<evidence type="ECO:0000313" key="3">
    <source>
        <dbReference type="Proteomes" id="UP000095038"/>
    </source>
</evidence>
<evidence type="ECO:0000256" key="1">
    <source>
        <dbReference type="SAM" id="MobiDB-lite"/>
    </source>
</evidence>
<dbReference type="GeneID" id="30962339"/>
<gene>
    <name evidence="2" type="ORF">ASCRUDRAFT_108019</name>
</gene>